<dbReference type="InterPro" id="IPR035418">
    <property type="entry name" value="AraC-bd_2"/>
</dbReference>
<sequence>MSVALVTPPTELLTAHNLFRTTSLDEARDAVARVFCPHRLVTTSGTGVVRTVHNRVNLGHLSINYLDYGAEVEIDPGELSSFFLVQIPLAGGSSVTCGRTTVISSPEQASVPTPTEPLRMVWFDDSPHLLVHVSRVVAEERLRLLLGHGLIAPLRFDVGMDLTTSRARSWRQLLDIAVADADASGLTMHGFLRDQLEDLILTGLLMTHRHNYSDHLLRDLRPAAPRAIREAIALFEQTPEHTPTVTELAAAAGVSIRSLQVGFKQHIGMSPTEYLRDLRLQRVRDALQASSPDQSTIADLAYAWGFNHLGRFAQLYRKRFGELPSQTVRG</sequence>
<evidence type="ECO:0000256" key="1">
    <source>
        <dbReference type="ARBA" id="ARBA00023015"/>
    </source>
</evidence>
<dbReference type="AlphaFoldDB" id="A0A6J7DKE0"/>
<gene>
    <name evidence="5" type="ORF">UFOPK3402_00582</name>
</gene>
<keyword evidence="3" id="KW-0804">Transcription</keyword>
<reference evidence="5" key="1">
    <citation type="submission" date="2020-05" db="EMBL/GenBank/DDBJ databases">
        <authorList>
            <person name="Chiriac C."/>
            <person name="Salcher M."/>
            <person name="Ghai R."/>
            <person name="Kavagutti S V."/>
        </authorList>
    </citation>
    <scope>NUCLEOTIDE SEQUENCE</scope>
</reference>
<feature type="domain" description="HTH araC/xylS-type" evidence="4">
    <location>
        <begin position="229"/>
        <end position="330"/>
    </location>
</feature>
<keyword evidence="1" id="KW-0805">Transcription regulation</keyword>
<dbReference type="PROSITE" id="PS01124">
    <property type="entry name" value="HTH_ARAC_FAMILY_2"/>
    <property type="match status" value="1"/>
</dbReference>
<dbReference type="EMBL" id="CAFBLS010000052">
    <property type="protein sequence ID" value="CAB4868779.1"/>
    <property type="molecule type" value="Genomic_DNA"/>
</dbReference>
<dbReference type="InterPro" id="IPR018062">
    <property type="entry name" value="HTH_AraC-typ_CS"/>
</dbReference>
<evidence type="ECO:0000259" key="4">
    <source>
        <dbReference type="PROSITE" id="PS01124"/>
    </source>
</evidence>
<evidence type="ECO:0000256" key="3">
    <source>
        <dbReference type="ARBA" id="ARBA00023163"/>
    </source>
</evidence>
<dbReference type="GO" id="GO:0003700">
    <property type="term" value="F:DNA-binding transcription factor activity"/>
    <property type="evidence" value="ECO:0007669"/>
    <property type="project" value="InterPro"/>
</dbReference>
<dbReference type="PANTHER" id="PTHR46796:SF12">
    <property type="entry name" value="HTH-TYPE DNA-BINDING TRANSCRIPTIONAL ACTIVATOR EUTR"/>
    <property type="match status" value="1"/>
</dbReference>
<proteinExistence type="predicted"/>
<dbReference type="PANTHER" id="PTHR46796">
    <property type="entry name" value="HTH-TYPE TRANSCRIPTIONAL ACTIVATOR RHAS-RELATED"/>
    <property type="match status" value="1"/>
</dbReference>
<dbReference type="Pfam" id="PF14525">
    <property type="entry name" value="AraC_binding_2"/>
    <property type="match status" value="1"/>
</dbReference>
<dbReference type="Pfam" id="PF12833">
    <property type="entry name" value="HTH_18"/>
    <property type="match status" value="1"/>
</dbReference>
<dbReference type="SMART" id="SM00342">
    <property type="entry name" value="HTH_ARAC"/>
    <property type="match status" value="1"/>
</dbReference>
<name>A0A6J7DKE0_9ZZZZ</name>
<dbReference type="PROSITE" id="PS00041">
    <property type="entry name" value="HTH_ARAC_FAMILY_1"/>
    <property type="match status" value="1"/>
</dbReference>
<evidence type="ECO:0000313" key="5">
    <source>
        <dbReference type="EMBL" id="CAB4868779.1"/>
    </source>
</evidence>
<keyword evidence="2" id="KW-0238">DNA-binding</keyword>
<accession>A0A6J7DKE0</accession>
<dbReference type="GO" id="GO:0043565">
    <property type="term" value="F:sequence-specific DNA binding"/>
    <property type="evidence" value="ECO:0007669"/>
    <property type="project" value="InterPro"/>
</dbReference>
<organism evidence="5">
    <name type="scientific">freshwater metagenome</name>
    <dbReference type="NCBI Taxonomy" id="449393"/>
    <lineage>
        <taxon>unclassified sequences</taxon>
        <taxon>metagenomes</taxon>
        <taxon>ecological metagenomes</taxon>
    </lineage>
</organism>
<dbReference type="InterPro" id="IPR009057">
    <property type="entry name" value="Homeodomain-like_sf"/>
</dbReference>
<evidence type="ECO:0000256" key="2">
    <source>
        <dbReference type="ARBA" id="ARBA00023125"/>
    </source>
</evidence>
<protein>
    <submittedName>
        <fullName evidence="5">Unannotated protein</fullName>
    </submittedName>
</protein>
<dbReference type="InterPro" id="IPR050204">
    <property type="entry name" value="AraC_XylS_family_regulators"/>
</dbReference>
<dbReference type="SUPFAM" id="SSF46689">
    <property type="entry name" value="Homeodomain-like"/>
    <property type="match status" value="2"/>
</dbReference>
<dbReference type="Gene3D" id="1.10.10.60">
    <property type="entry name" value="Homeodomain-like"/>
    <property type="match status" value="1"/>
</dbReference>
<dbReference type="InterPro" id="IPR018060">
    <property type="entry name" value="HTH_AraC"/>
</dbReference>